<reference evidence="3" key="1">
    <citation type="journal article" date="2021" name="PeerJ">
        <title>Extensive microbial diversity within the chicken gut microbiome revealed by metagenomics and culture.</title>
        <authorList>
            <person name="Gilroy R."/>
            <person name="Ravi A."/>
            <person name="Getino M."/>
            <person name="Pursley I."/>
            <person name="Horton D.L."/>
            <person name="Alikhan N.F."/>
            <person name="Baker D."/>
            <person name="Gharbi K."/>
            <person name="Hall N."/>
            <person name="Watson M."/>
            <person name="Adriaenssens E.M."/>
            <person name="Foster-Nyarko E."/>
            <person name="Jarju S."/>
            <person name="Secka A."/>
            <person name="Antonio M."/>
            <person name="Oren A."/>
            <person name="Chaudhuri R.R."/>
            <person name="La Ragione R."/>
            <person name="Hildebrand F."/>
            <person name="Pallen M.J."/>
        </authorList>
    </citation>
    <scope>NUCLEOTIDE SEQUENCE</scope>
    <source>
        <strain evidence="3">CHK188-11489</strain>
    </source>
</reference>
<sequence>MAKPRDAALDAMRGIGIVLMVLGHSGFAGSDFIYLFHMALFFMLSGYFFHMTGEGAALRRFCLRRVAALWLPFVLANTAFTVCNNLFLRLNILTGDPRILELPGNQVTGPVTLRDIVGRTAHWCVFDGGTQLGGALWFVQALFQISILYAVVEFLLRRVFPRRDTLLPQGLLAGILLWVGEQCGRAGWNVWGLGIVCSGYSLFFLGVLIRRLGQPARNAPAWGRALAAALAFAVLLALLPFGSVGLAGNQYPGWLFLLVASAAGWVLVYECARLAAALPVLAAALAALGRAAMPVVILHFLSFKLVSWLGLQVLGGEPYLLAAFPTLYTGGAWWLAYTAAGLALPLLAYQPYRLAKRRILQKLGRA</sequence>
<feature type="domain" description="Acyltransferase 3" evidence="2">
    <location>
        <begin position="7"/>
        <end position="348"/>
    </location>
</feature>
<dbReference type="GO" id="GO:0016747">
    <property type="term" value="F:acyltransferase activity, transferring groups other than amino-acyl groups"/>
    <property type="evidence" value="ECO:0007669"/>
    <property type="project" value="InterPro"/>
</dbReference>
<name>A0A9D2JP27_9FIRM</name>
<evidence type="ECO:0000313" key="3">
    <source>
        <dbReference type="EMBL" id="HIZ61598.1"/>
    </source>
</evidence>
<keyword evidence="3" id="KW-0808">Transferase</keyword>
<feature type="transmembrane region" description="Helical" evidence="1">
    <location>
        <begin position="221"/>
        <end position="239"/>
    </location>
</feature>
<gene>
    <name evidence="3" type="ORF">H9724_02365</name>
</gene>
<feature type="transmembrane region" description="Helical" evidence="1">
    <location>
        <begin position="276"/>
        <end position="301"/>
    </location>
</feature>
<reference evidence="3" key="2">
    <citation type="submission" date="2021-04" db="EMBL/GenBank/DDBJ databases">
        <authorList>
            <person name="Gilroy R."/>
        </authorList>
    </citation>
    <scope>NUCLEOTIDE SEQUENCE</scope>
    <source>
        <strain evidence="3">CHK188-11489</strain>
    </source>
</reference>
<feature type="transmembrane region" description="Helical" evidence="1">
    <location>
        <begin position="32"/>
        <end position="49"/>
    </location>
</feature>
<dbReference type="PANTHER" id="PTHR37312:SF1">
    <property type="entry name" value="MEMBRANE-BOUND ACYLTRANSFERASE YKRP-RELATED"/>
    <property type="match status" value="1"/>
</dbReference>
<protein>
    <submittedName>
        <fullName evidence="3">Acyltransferase family protein</fullName>
    </submittedName>
</protein>
<dbReference type="InterPro" id="IPR052734">
    <property type="entry name" value="Nod_factor_acetyltransferase"/>
</dbReference>
<feature type="transmembrane region" description="Helical" evidence="1">
    <location>
        <begin position="135"/>
        <end position="156"/>
    </location>
</feature>
<dbReference type="Pfam" id="PF01757">
    <property type="entry name" value="Acyl_transf_3"/>
    <property type="match status" value="1"/>
</dbReference>
<feature type="transmembrane region" description="Helical" evidence="1">
    <location>
        <begin position="69"/>
        <end position="88"/>
    </location>
</feature>
<proteinExistence type="predicted"/>
<keyword evidence="1" id="KW-1133">Transmembrane helix</keyword>
<comment type="caution">
    <text evidence="3">The sequence shown here is derived from an EMBL/GenBank/DDBJ whole genome shotgun (WGS) entry which is preliminary data.</text>
</comment>
<evidence type="ECO:0000259" key="2">
    <source>
        <dbReference type="Pfam" id="PF01757"/>
    </source>
</evidence>
<keyword evidence="3" id="KW-0012">Acyltransferase</keyword>
<keyword evidence="1" id="KW-0472">Membrane</keyword>
<feature type="transmembrane region" description="Helical" evidence="1">
    <location>
        <begin position="331"/>
        <end position="349"/>
    </location>
</feature>
<accession>A0A9D2JP27</accession>
<keyword evidence="1" id="KW-0812">Transmembrane</keyword>
<feature type="transmembrane region" description="Helical" evidence="1">
    <location>
        <begin position="251"/>
        <end position="269"/>
    </location>
</feature>
<feature type="transmembrane region" description="Helical" evidence="1">
    <location>
        <begin position="186"/>
        <end position="209"/>
    </location>
</feature>
<dbReference type="PANTHER" id="PTHR37312">
    <property type="entry name" value="MEMBRANE-BOUND ACYLTRANSFERASE YKRP-RELATED"/>
    <property type="match status" value="1"/>
</dbReference>
<dbReference type="Proteomes" id="UP000824105">
    <property type="component" value="Unassembled WGS sequence"/>
</dbReference>
<evidence type="ECO:0000313" key="4">
    <source>
        <dbReference type="Proteomes" id="UP000824105"/>
    </source>
</evidence>
<dbReference type="AlphaFoldDB" id="A0A9D2JP27"/>
<dbReference type="EMBL" id="DXBF01000018">
    <property type="protein sequence ID" value="HIZ61598.1"/>
    <property type="molecule type" value="Genomic_DNA"/>
</dbReference>
<dbReference type="InterPro" id="IPR002656">
    <property type="entry name" value="Acyl_transf_3_dom"/>
</dbReference>
<evidence type="ECO:0000256" key="1">
    <source>
        <dbReference type="SAM" id="Phobius"/>
    </source>
</evidence>
<organism evidence="3 4">
    <name type="scientific">Candidatus Gemmiger avistercoris</name>
    <dbReference type="NCBI Taxonomy" id="2838606"/>
    <lineage>
        <taxon>Bacteria</taxon>
        <taxon>Bacillati</taxon>
        <taxon>Bacillota</taxon>
        <taxon>Clostridia</taxon>
        <taxon>Eubacteriales</taxon>
        <taxon>Gemmiger</taxon>
    </lineage>
</organism>